<protein>
    <submittedName>
        <fullName evidence="2">Uncharacterized protein</fullName>
    </submittedName>
</protein>
<reference evidence="2" key="1">
    <citation type="submission" date="2019-04" db="EMBL/GenBank/DDBJ databases">
        <title>Friends and foes A comparative genomics studyof 23 Aspergillus species from section Flavi.</title>
        <authorList>
            <consortium name="DOE Joint Genome Institute"/>
            <person name="Kjaerbolling I."/>
            <person name="Vesth T."/>
            <person name="Frisvad J.C."/>
            <person name="Nybo J.L."/>
            <person name="Theobald S."/>
            <person name="Kildgaard S."/>
            <person name="Isbrandt T."/>
            <person name="Kuo A."/>
            <person name="Sato A."/>
            <person name="Lyhne E.K."/>
            <person name="Kogle M.E."/>
            <person name="Wiebenga A."/>
            <person name="Kun R.S."/>
            <person name="Lubbers R.J."/>
            <person name="Makela M.R."/>
            <person name="Barry K."/>
            <person name="Chovatia M."/>
            <person name="Clum A."/>
            <person name="Daum C."/>
            <person name="Haridas S."/>
            <person name="He G."/>
            <person name="LaButti K."/>
            <person name="Lipzen A."/>
            <person name="Mondo S."/>
            <person name="Riley R."/>
            <person name="Salamov A."/>
            <person name="Simmons B.A."/>
            <person name="Magnuson J.K."/>
            <person name="Henrissat B."/>
            <person name="Mortensen U.H."/>
            <person name="Larsen T.O."/>
            <person name="Devries R.P."/>
            <person name="Grigoriev I.V."/>
            <person name="Machida M."/>
            <person name="Baker S.E."/>
            <person name="Andersen M.R."/>
        </authorList>
    </citation>
    <scope>NUCLEOTIDE SEQUENCE [LARGE SCALE GENOMIC DNA]</scope>
    <source>
        <strain evidence="2">IBT 14317</strain>
    </source>
</reference>
<evidence type="ECO:0000313" key="2">
    <source>
        <dbReference type="EMBL" id="KAE8387631.1"/>
    </source>
</evidence>
<proteinExistence type="predicted"/>
<dbReference type="AlphaFoldDB" id="A0A5N7C0M1"/>
<gene>
    <name evidence="2" type="ORF">BDV23DRAFT_160767</name>
</gene>
<dbReference type="Proteomes" id="UP000326877">
    <property type="component" value="Unassembled WGS sequence"/>
</dbReference>
<feature type="transmembrane region" description="Helical" evidence="1">
    <location>
        <begin position="27"/>
        <end position="48"/>
    </location>
</feature>
<keyword evidence="1" id="KW-0812">Transmembrane</keyword>
<keyword evidence="1" id="KW-1133">Transmembrane helix</keyword>
<sequence length="134" mass="15410">MPHLWFPPVGSPIFKYFLFLFRPKHCLGFFFLFPFSFFPLSFPVFLSLNSVSHTLSNFHVHFTLPFNLRWPVILAFISSPNPLPPPVSFPWTVSCKLSRWSNGVGGKAFSLFQSILSPPPSGERMRPPLNRVDR</sequence>
<name>A0A5N7C0M1_PETAA</name>
<evidence type="ECO:0000256" key="1">
    <source>
        <dbReference type="SAM" id="Phobius"/>
    </source>
</evidence>
<organism evidence="2">
    <name type="scientific">Petromyces alliaceus</name>
    <name type="common">Aspergillus alliaceus</name>
    <dbReference type="NCBI Taxonomy" id="209559"/>
    <lineage>
        <taxon>Eukaryota</taxon>
        <taxon>Fungi</taxon>
        <taxon>Dikarya</taxon>
        <taxon>Ascomycota</taxon>
        <taxon>Pezizomycotina</taxon>
        <taxon>Eurotiomycetes</taxon>
        <taxon>Eurotiomycetidae</taxon>
        <taxon>Eurotiales</taxon>
        <taxon>Aspergillaceae</taxon>
        <taxon>Aspergillus</taxon>
        <taxon>Aspergillus subgen. Circumdati</taxon>
    </lineage>
</organism>
<keyword evidence="1" id="KW-0472">Membrane</keyword>
<accession>A0A5N7C0M1</accession>
<dbReference type="EMBL" id="ML735290">
    <property type="protein sequence ID" value="KAE8387631.1"/>
    <property type="molecule type" value="Genomic_DNA"/>
</dbReference>